<keyword evidence="3" id="KW-0436">Ligase</keyword>
<evidence type="ECO:0000313" key="3">
    <source>
        <dbReference type="EMBL" id="AFK05824.1"/>
    </source>
</evidence>
<dbReference type="RefSeq" id="WP_014729997.1">
    <property type="nucleotide sequence ID" value="NC_017934.1"/>
</dbReference>
<dbReference type="AlphaFoldDB" id="I2F1M1"/>
<accession>I2F1M1</accession>
<evidence type="ECO:0000259" key="2">
    <source>
        <dbReference type="Pfam" id="PF13298"/>
    </source>
</evidence>
<feature type="compositionally biased region" description="Basic and acidic residues" evidence="1">
    <location>
        <begin position="1"/>
        <end position="29"/>
    </location>
</feature>
<feature type="region of interest" description="Disordered" evidence="1">
    <location>
        <begin position="1"/>
        <end position="30"/>
    </location>
</feature>
<dbReference type="Proteomes" id="UP000002881">
    <property type="component" value="Chromosome"/>
</dbReference>
<dbReference type="KEGG" id="mpg:Theba_0073"/>
<dbReference type="EMBL" id="CP003532">
    <property type="protein sequence ID" value="AFK05824.1"/>
    <property type="molecule type" value="Genomic_DNA"/>
</dbReference>
<proteinExistence type="predicted"/>
<name>I2F1M1_9BACT</name>
<organism evidence="3 4">
    <name type="scientific">Mesotoga prima MesG1.Ag.4.2</name>
    <dbReference type="NCBI Taxonomy" id="660470"/>
    <lineage>
        <taxon>Bacteria</taxon>
        <taxon>Thermotogati</taxon>
        <taxon>Thermotogota</taxon>
        <taxon>Thermotogae</taxon>
        <taxon>Kosmotogales</taxon>
        <taxon>Kosmotogaceae</taxon>
        <taxon>Mesotoga</taxon>
    </lineage>
</organism>
<feature type="region of interest" description="Disordered" evidence="1">
    <location>
        <begin position="169"/>
        <end position="200"/>
    </location>
</feature>
<dbReference type="PANTHER" id="PTHR39465:SF1">
    <property type="entry name" value="DNA LIGASE D 3'-PHOSPHOESTERASE DOMAIN-CONTAINING PROTEIN"/>
    <property type="match status" value="1"/>
</dbReference>
<dbReference type="eggNOG" id="COG1793">
    <property type="taxonomic scope" value="Bacteria"/>
</dbReference>
<dbReference type="STRING" id="660470.Theba_0073"/>
<gene>
    <name evidence="3" type="ORF">Theba_0073</name>
</gene>
<dbReference type="PANTHER" id="PTHR39465">
    <property type="entry name" value="DNA LIGASE D, 3'-PHOSPHOESTERASE DOMAIN"/>
    <property type="match status" value="1"/>
</dbReference>
<sequence>MNEREEKLDKYVEKRDFSKTSEPDGREATVEWSNERPVFVIQKHAASRLHYDFRIEVDGVLKSWAVPKGPSTDPSEKRLAVPTEDHPLEYGDFEGNIPEGEYGGGTVLLWDRGSYRNLKEDPESNPLLKQIEDGHITIWLEGRKLRGGYALVRTGKGSKARWLLVKMNDEEADARRNPTATEPDSVKTGRTLEEIRDSGE</sequence>
<dbReference type="Pfam" id="PF13298">
    <property type="entry name" value="LigD_N"/>
    <property type="match status" value="1"/>
</dbReference>
<evidence type="ECO:0000313" key="4">
    <source>
        <dbReference type="Proteomes" id="UP000002881"/>
    </source>
</evidence>
<reference evidence="3 4" key="1">
    <citation type="journal article" date="2012" name="Genome Biol. Evol.">
        <title>Genome Sequence of the Mesophilic Thermotogales Bacterium Mesotoga prima MesG1.Ag.4.2 Reveals the Largest Thermotogales Genome To Date.</title>
        <authorList>
            <person name="Zhaxybayeva O."/>
            <person name="Swithers K.S."/>
            <person name="Foght J."/>
            <person name="Green A.G."/>
            <person name="Bruce D."/>
            <person name="Detter C."/>
            <person name="Han S."/>
            <person name="Teshima H."/>
            <person name="Han J."/>
            <person name="Woyke T."/>
            <person name="Pitluck S."/>
            <person name="Nolan M."/>
            <person name="Ivanova N."/>
            <person name="Pati A."/>
            <person name="Land M.L."/>
            <person name="Dlutek M."/>
            <person name="Doolittle W.F."/>
            <person name="Noll K.M."/>
            <person name="Nesbo C.L."/>
        </authorList>
    </citation>
    <scope>NUCLEOTIDE SEQUENCE [LARGE SCALE GENOMIC DNA]</scope>
    <source>
        <strain evidence="4">mesG1.Ag.4.2</strain>
    </source>
</reference>
<feature type="domain" description="DNA ligase D 3'-phosphoesterase" evidence="2">
    <location>
        <begin position="42"/>
        <end position="153"/>
    </location>
</feature>
<evidence type="ECO:0000256" key="1">
    <source>
        <dbReference type="SAM" id="MobiDB-lite"/>
    </source>
</evidence>
<dbReference type="GO" id="GO:0016874">
    <property type="term" value="F:ligase activity"/>
    <property type="evidence" value="ECO:0007669"/>
    <property type="project" value="UniProtKB-KW"/>
</dbReference>
<dbReference type="GeneID" id="87105943"/>
<dbReference type="NCBIfam" id="TIGR02777">
    <property type="entry name" value="LigD_PE_dom"/>
    <property type="match status" value="1"/>
</dbReference>
<dbReference type="HOGENOM" id="CLU_008325_5_0_0"/>
<feature type="compositionally biased region" description="Basic and acidic residues" evidence="1">
    <location>
        <begin position="184"/>
        <end position="200"/>
    </location>
</feature>
<keyword evidence="4" id="KW-1185">Reference proteome</keyword>
<dbReference type="InterPro" id="IPR014144">
    <property type="entry name" value="LigD_PE_domain"/>
</dbReference>
<protein>
    <submittedName>
        <fullName evidence="3">DNA ligase D-like 3'-phosphoesterase domain-containing protein</fullName>
    </submittedName>
</protein>